<evidence type="ECO:0000256" key="1">
    <source>
        <dbReference type="ARBA" id="ARBA00001970"/>
    </source>
</evidence>
<proteinExistence type="predicted"/>
<comment type="subcellular location">
    <subcellularLocation>
        <location evidence="2">Membrane</location>
        <topology evidence="2">Multi-pass membrane protein</topology>
    </subcellularLocation>
</comment>
<feature type="transmembrane region" description="Helical" evidence="11">
    <location>
        <begin position="85"/>
        <end position="104"/>
    </location>
</feature>
<evidence type="ECO:0000256" key="6">
    <source>
        <dbReference type="ARBA" id="ARBA00022723"/>
    </source>
</evidence>
<evidence type="ECO:0000256" key="2">
    <source>
        <dbReference type="ARBA" id="ARBA00004141"/>
    </source>
</evidence>
<dbReference type="Pfam" id="PF03188">
    <property type="entry name" value="Cytochrom_B561"/>
    <property type="match status" value="1"/>
</dbReference>
<dbReference type="InterPro" id="IPR006593">
    <property type="entry name" value="Cyt_b561/ferric_Rdtase_TM"/>
</dbReference>
<evidence type="ECO:0000256" key="5">
    <source>
        <dbReference type="ARBA" id="ARBA00022692"/>
    </source>
</evidence>
<dbReference type="Gene3D" id="1.20.120.1770">
    <property type="match status" value="1"/>
</dbReference>
<keyword evidence="14" id="KW-1185">Reference proteome</keyword>
<dbReference type="PANTHER" id="PTHR10106">
    <property type="entry name" value="CYTOCHROME B561-RELATED"/>
    <property type="match status" value="1"/>
</dbReference>
<reference evidence="13 14" key="1">
    <citation type="journal article" date="2018" name="Nat. Ecol. Evol.">
        <title>Genomic signatures of mitonuclear coevolution across populations of Tigriopus californicus.</title>
        <authorList>
            <person name="Barreto F.S."/>
            <person name="Watson E.T."/>
            <person name="Lima T.G."/>
            <person name="Willett C.S."/>
            <person name="Edmands S."/>
            <person name="Li W."/>
            <person name="Burton R.S."/>
        </authorList>
    </citation>
    <scope>NUCLEOTIDE SEQUENCE [LARGE SCALE GENOMIC DNA]</scope>
    <source>
        <strain evidence="13 14">San Diego</strain>
    </source>
</reference>
<keyword evidence="3" id="KW-0813">Transport</keyword>
<feature type="transmembrane region" description="Helical" evidence="11">
    <location>
        <begin position="159"/>
        <end position="178"/>
    </location>
</feature>
<name>A0A553PP23_TIGCA</name>
<evidence type="ECO:0000256" key="10">
    <source>
        <dbReference type="ARBA" id="ARBA00023136"/>
    </source>
</evidence>
<dbReference type="FunFam" id="1.20.120.1770:FF:000001">
    <property type="entry name" value="Cytochrome b reductase 1"/>
    <property type="match status" value="1"/>
</dbReference>
<keyword evidence="9" id="KW-0408">Iron</keyword>
<feature type="transmembrane region" description="Helical" evidence="11">
    <location>
        <begin position="198"/>
        <end position="217"/>
    </location>
</feature>
<dbReference type="Proteomes" id="UP000318571">
    <property type="component" value="Chromosome 6"/>
</dbReference>
<dbReference type="PROSITE" id="PS50939">
    <property type="entry name" value="CYTOCHROME_B561"/>
    <property type="match status" value="1"/>
</dbReference>
<keyword evidence="8 11" id="KW-1133">Transmembrane helix</keyword>
<dbReference type="GO" id="GO:0016020">
    <property type="term" value="C:membrane"/>
    <property type="evidence" value="ECO:0007669"/>
    <property type="project" value="UniProtKB-SubCell"/>
</dbReference>
<evidence type="ECO:0000313" key="13">
    <source>
        <dbReference type="EMBL" id="TRY79434.1"/>
    </source>
</evidence>
<feature type="transmembrane region" description="Helical" evidence="11">
    <location>
        <begin position="53"/>
        <end position="73"/>
    </location>
</feature>
<organism evidence="13 14">
    <name type="scientific">Tigriopus californicus</name>
    <name type="common">Marine copepod</name>
    <dbReference type="NCBI Taxonomy" id="6832"/>
    <lineage>
        <taxon>Eukaryota</taxon>
        <taxon>Metazoa</taxon>
        <taxon>Ecdysozoa</taxon>
        <taxon>Arthropoda</taxon>
        <taxon>Crustacea</taxon>
        <taxon>Multicrustacea</taxon>
        <taxon>Hexanauplia</taxon>
        <taxon>Copepoda</taxon>
        <taxon>Harpacticoida</taxon>
        <taxon>Harpacticidae</taxon>
        <taxon>Tigriopus</taxon>
    </lineage>
</organism>
<dbReference type="GO" id="GO:0016491">
    <property type="term" value="F:oxidoreductase activity"/>
    <property type="evidence" value="ECO:0007669"/>
    <property type="project" value="InterPro"/>
</dbReference>
<comment type="caution">
    <text evidence="13">The sequence shown here is derived from an EMBL/GenBank/DDBJ whole genome shotgun (WGS) entry which is preliminary data.</text>
</comment>
<keyword evidence="10 11" id="KW-0472">Membrane</keyword>
<evidence type="ECO:0000313" key="14">
    <source>
        <dbReference type="Proteomes" id="UP000318571"/>
    </source>
</evidence>
<dbReference type="GO" id="GO:0046872">
    <property type="term" value="F:metal ion binding"/>
    <property type="evidence" value="ECO:0007669"/>
    <property type="project" value="UniProtKB-KW"/>
</dbReference>
<keyword evidence="7" id="KW-0249">Electron transport</keyword>
<evidence type="ECO:0000256" key="11">
    <source>
        <dbReference type="SAM" id="Phobius"/>
    </source>
</evidence>
<evidence type="ECO:0000256" key="4">
    <source>
        <dbReference type="ARBA" id="ARBA00022617"/>
    </source>
</evidence>
<evidence type="ECO:0000256" key="8">
    <source>
        <dbReference type="ARBA" id="ARBA00022989"/>
    </source>
</evidence>
<feature type="transmembrane region" description="Helical" evidence="11">
    <location>
        <begin position="12"/>
        <end position="33"/>
    </location>
</feature>
<sequence length="240" mass="27352">MDEVEQDTRGFKPLYIVAQVAGFVTVILTGIWMGHYRGGFAWSGDNQFNWHPLLMVMSLIYLYGNGILMYRVFRNERKKKLKWAHAIVMISAFFISVIGLKAVFDFHATKGIPDLYSLHSWMGLITVIMFLLQWVAGLVTFLFPGLASHLRSSFMPAHIFFGLFIFTMACATALLGITEKAIFSLKDDYKSKGAEATLLNWVGVLLIIFGVLVVYLAQNPRYKRLNRPEDEMLLTETLHE</sequence>
<protein>
    <recommendedName>
        <fullName evidence="12">Cytochrome b561 domain-containing protein</fullName>
    </recommendedName>
</protein>
<dbReference type="SMART" id="SM00665">
    <property type="entry name" value="B561"/>
    <property type="match status" value="1"/>
</dbReference>
<dbReference type="OMA" id="LHFRGGM"/>
<evidence type="ECO:0000259" key="12">
    <source>
        <dbReference type="PROSITE" id="PS50939"/>
    </source>
</evidence>
<dbReference type="InterPro" id="IPR043205">
    <property type="entry name" value="CYB561/CYBRD1-like"/>
</dbReference>
<dbReference type="PANTHER" id="PTHR10106:SF0">
    <property type="entry name" value="LD36721P"/>
    <property type="match status" value="1"/>
</dbReference>
<dbReference type="EMBL" id="VCGU01000002">
    <property type="protein sequence ID" value="TRY79434.1"/>
    <property type="molecule type" value="Genomic_DNA"/>
</dbReference>
<evidence type="ECO:0000256" key="7">
    <source>
        <dbReference type="ARBA" id="ARBA00022982"/>
    </source>
</evidence>
<dbReference type="STRING" id="6832.A0A553PP23"/>
<feature type="transmembrane region" description="Helical" evidence="11">
    <location>
        <begin position="124"/>
        <end position="147"/>
    </location>
</feature>
<keyword evidence="5 11" id="KW-0812">Transmembrane</keyword>
<comment type="cofactor">
    <cofactor evidence="1">
        <name>heme b</name>
        <dbReference type="ChEBI" id="CHEBI:60344"/>
    </cofactor>
</comment>
<gene>
    <name evidence="13" type="ORF">TCAL_05892</name>
</gene>
<keyword evidence="6" id="KW-0479">Metal-binding</keyword>
<evidence type="ECO:0000256" key="9">
    <source>
        <dbReference type="ARBA" id="ARBA00023004"/>
    </source>
</evidence>
<dbReference type="AlphaFoldDB" id="A0A553PP23"/>
<evidence type="ECO:0000256" key="3">
    <source>
        <dbReference type="ARBA" id="ARBA00022448"/>
    </source>
</evidence>
<feature type="domain" description="Cytochrome b561" evidence="12">
    <location>
        <begin position="17"/>
        <end position="218"/>
    </location>
</feature>
<keyword evidence="4" id="KW-0349">Heme</keyword>
<accession>A0A553PP23</accession>